<feature type="domain" description="Prenylcysteine lyase" evidence="8">
    <location>
        <begin position="112"/>
        <end position="439"/>
    </location>
</feature>
<comment type="cofactor">
    <cofactor evidence="1">
        <name>FAD</name>
        <dbReference type="ChEBI" id="CHEBI:57692"/>
    </cofactor>
</comment>
<dbReference type="PANTHER" id="PTHR15944">
    <property type="entry name" value="FARNESYLCYSTEINE LYASE"/>
    <property type="match status" value="1"/>
</dbReference>
<evidence type="ECO:0000313" key="9">
    <source>
        <dbReference type="EMBL" id="MCM0620718.1"/>
    </source>
</evidence>
<evidence type="ECO:0000256" key="6">
    <source>
        <dbReference type="ARBA" id="ARBA00023002"/>
    </source>
</evidence>
<keyword evidence="7" id="KW-0325">Glycoprotein</keyword>
<dbReference type="Pfam" id="PF07156">
    <property type="entry name" value="Prenylcys_lyase"/>
    <property type="match status" value="1"/>
</dbReference>
<dbReference type="GO" id="GO:0030328">
    <property type="term" value="P:prenylcysteine catabolic process"/>
    <property type="evidence" value="ECO:0007669"/>
    <property type="project" value="InterPro"/>
</dbReference>
<name>A0A9X2D7J5_9ACTN</name>
<evidence type="ECO:0000256" key="3">
    <source>
        <dbReference type="ARBA" id="ARBA00022630"/>
    </source>
</evidence>
<evidence type="ECO:0000256" key="5">
    <source>
        <dbReference type="ARBA" id="ARBA00022827"/>
    </source>
</evidence>
<dbReference type="InterPro" id="IPR036188">
    <property type="entry name" value="FAD/NAD-bd_sf"/>
</dbReference>
<dbReference type="PANTHER" id="PTHR15944:SF0">
    <property type="entry name" value="PRENYLCYSTEINE LYASE DOMAIN-CONTAINING PROTEIN"/>
    <property type="match status" value="1"/>
</dbReference>
<dbReference type="Proteomes" id="UP001139485">
    <property type="component" value="Unassembled WGS sequence"/>
</dbReference>
<dbReference type="Pfam" id="PF13450">
    <property type="entry name" value="NAD_binding_8"/>
    <property type="match status" value="1"/>
</dbReference>
<evidence type="ECO:0000256" key="2">
    <source>
        <dbReference type="ARBA" id="ARBA00009967"/>
    </source>
</evidence>
<comment type="similarity">
    <text evidence="2">Belongs to the prenylcysteine oxidase family.</text>
</comment>
<organism evidence="9 10">
    <name type="scientific">Nocardioides bruguierae</name>
    <dbReference type="NCBI Taxonomy" id="2945102"/>
    <lineage>
        <taxon>Bacteria</taxon>
        <taxon>Bacillati</taxon>
        <taxon>Actinomycetota</taxon>
        <taxon>Actinomycetes</taxon>
        <taxon>Propionibacteriales</taxon>
        <taxon>Nocardioidaceae</taxon>
        <taxon>Nocardioides</taxon>
    </lineage>
</organism>
<protein>
    <submittedName>
        <fullName evidence="9">FAD-dependent oxidoreductase</fullName>
    </submittedName>
</protein>
<keyword evidence="10" id="KW-1185">Reference proteome</keyword>
<keyword evidence="5" id="KW-0274">FAD</keyword>
<dbReference type="AlphaFoldDB" id="A0A9X2D7J5"/>
<comment type="caution">
    <text evidence="9">The sequence shown here is derived from an EMBL/GenBank/DDBJ whole genome shotgun (WGS) entry which is preliminary data.</text>
</comment>
<accession>A0A9X2D7J5</accession>
<keyword evidence="4" id="KW-0732">Signal</keyword>
<dbReference type="GO" id="GO:0030327">
    <property type="term" value="P:prenylated protein catabolic process"/>
    <property type="evidence" value="ECO:0007669"/>
    <property type="project" value="TreeGrafter"/>
</dbReference>
<evidence type="ECO:0000256" key="1">
    <source>
        <dbReference type="ARBA" id="ARBA00001974"/>
    </source>
</evidence>
<keyword evidence="3" id="KW-0285">Flavoprotein</keyword>
<dbReference type="EMBL" id="JAMOIL010000011">
    <property type="protein sequence ID" value="MCM0620718.1"/>
    <property type="molecule type" value="Genomic_DNA"/>
</dbReference>
<evidence type="ECO:0000259" key="8">
    <source>
        <dbReference type="Pfam" id="PF07156"/>
    </source>
</evidence>
<gene>
    <name evidence="9" type="ORF">M8330_10490</name>
</gene>
<dbReference type="GO" id="GO:0001735">
    <property type="term" value="F:prenylcysteine oxidase activity"/>
    <property type="evidence" value="ECO:0007669"/>
    <property type="project" value="InterPro"/>
</dbReference>
<reference evidence="9" key="1">
    <citation type="submission" date="2022-05" db="EMBL/GenBank/DDBJ databases">
        <authorList>
            <person name="Tuo L."/>
        </authorList>
    </citation>
    <scope>NUCLEOTIDE SEQUENCE</scope>
    <source>
        <strain evidence="9">BSK12Z-4</strain>
    </source>
</reference>
<evidence type="ECO:0000313" key="10">
    <source>
        <dbReference type="Proteomes" id="UP001139485"/>
    </source>
</evidence>
<sequence length="446" mass="46112">MTRIAIIGAGAAGSAAADRLRSLLGDEAAIVVLEASDRVGGRAHRIAFAGEVLEVGGTLMHSSNRRLLDAAARVGLGPATDEVALGDETRAIGVWDGRRMLLRAGTKGWRFLAALVARYGLGNLRRLRREAVTHVEAWNRVYDLQDAGACWPDVASLLDALGLAGAAGAPLRALADRAGISSRTTDELATGVLRNMYNQDASIGGFAGIVGLAGAGLAGGSLFSLGEGNATLFERLLAQAGAEVRLGTPVTAVSPRDGRWEVRWDGGGETFDAVVVATPLVANPSGADPGLAGIACEPLAPWAVAAGYRRVHVTLVEGRPAPAGFDGRPVPFTLFTSGGEDFTSLGLVGHATGSGLPAYKFFSHEALTDDVLDRYVPARRDVARLAWDAYPVLVPGAAQPPFRVAPGLYLATALEAVVSTMETESVSAWNAAALLAADVRAAAPVA</sequence>
<dbReference type="InterPro" id="IPR017046">
    <property type="entry name" value="Prenylcysteine_Oxase1"/>
</dbReference>
<keyword evidence="6" id="KW-0560">Oxidoreductase</keyword>
<dbReference type="InterPro" id="IPR010795">
    <property type="entry name" value="Prenylcys_lyase"/>
</dbReference>
<dbReference type="Gene3D" id="3.50.50.60">
    <property type="entry name" value="FAD/NAD(P)-binding domain"/>
    <property type="match status" value="1"/>
</dbReference>
<dbReference type="SUPFAM" id="SSF51905">
    <property type="entry name" value="FAD/NAD(P)-binding domain"/>
    <property type="match status" value="1"/>
</dbReference>
<evidence type="ECO:0000256" key="4">
    <source>
        <dbReference type="ARBA" id="ARBA00022729"/>
    </source>
</evidence>
<evidence type="ECO:0000256" key="7">
    <source>
        <dbReference type="ARBA" id="ARBA00023180"/>
    </source>
</evidence>
<proteinExistence type="inferred from homology"/>
<dbReference type="RefSeq" id="WP_250827273.1">
    <property type="nucleotide sequence ID" value="NZ_JAMOIL010000011.1"/>
</dbReference>